<comment type="caution">
    <text evidence="1">The sequence shown here is derived from an EMBL/GenBank/DDBJ whole genome shotgun (WGS) entry which is preliminary data.</text>
</comment>
<sequence>MANPNNSDPPGTVYGADKQFTTKAPMFGDDKFFTTLPAILVHTERIHIHHPALLKVTRATPQGDEIIFDDLSSLEEGYIEADVIFPLDCPATIAVTIITGKRYTYT</sequence>
<feature type="non-terminal residue" evidence="1">
    <location>
        <position position="106"/>
    </location>
</feature>
<protein>
    <submittedName>
        <fullName evidence="1">Uncharacterized protein</fullName>
    </submittedName>
</protein>
<gene>
    <name evidence="1" type="ORF">S06H3_11291</name>
</gene>
<dbReference type="AlphaFoldDB" id="X1MJW5"/>
<proteinExistence type="predicted"/>
<evidence type="ECO:0000313" key="1">
    <source>
        <dbReference type="EMBL" id="GAI14975.1"/>
    </source>
</evidence>
<reference evidence="1" key="1">
    <citation type="journal article" date="2014" name="Front. Microbiol.">
        <title>High frequency of phylogenetically diverse reductive dehalogenase-homologous genes in deep subseafloor sedimentary metagenomes.</title>
        <authorList>
            <person name="Kawai M."/>
            <person name="Futagami T."/>
            <person name="Toyoda A."/>
            <person name="Takaki Y."/>
            <person name="Nishi S."/>
            <person name="Hori S."/>
            <person name="Arai W."/>
            <person name="Tsubouchi T."/>
            <person name="Morono Y."/>
            <person name="Uchiyama I."/>
            <person name="Ito T."/>
            <person name="Fujiyama A."/>
            <person name="Inagaki F."/>
            <person name="Takami H."/>
        </authorList>
    </citation>
    <scope>NUCLEOTIDE SEQUENCE</scope>
    <source>
        <strain evidence="1">Expedition CK06-06</strain>
    </source>
</reference>
<name>X1MJW5_9ZZZZ</name>
<accession>X1MJW5</accession>
<organism evidence="1">
    <name type="scientific">marine sediment metagenome</name>
    <dbReference type="NCBI Taxonomy" id="412755"/>
    <lineage>
        <taxon>unclassified sequences</taxon>
        <taxon>metagenomes</taxon>
        <taxon>ecological metagenomes</taxon>
    </lineage>
</organism>
<dbReference type="EMBL" id="BARV01005431">
    <property type="protein sequence ID" value="GAI14975.1"/>
    <property type="molecule type" value="Genomic_DNA"/>
</dbReference>